<protein>
    <submittedName>
        <fullName evidence="1">Uncharacterized protein</fullName>
    </submittedName>
</protein>
<dbReference type="InterPro" id="IPR036291">
    <property type="entry name" value="NAD(P)-bd_dom_sf"/>
</dbReference>
<dbReference type="InterPro" id="IPR051783">
    <property type="entry name" value="NAD(P)-dependent_oxidoreduct"/>
</dbReference>
<organism evidence="1 2">
    <name type="scientific">Wenyingzhuangia fucanilytica</name>
    <dbReference type="NCBI Taxonomy" id="1790137"/>
    <lineage>
        <taxon>Bacteria</taxon>
        <taxon>Pseudomonadati</taxon>
        <taxon>Bacteroidota</taxon>
        <taxon>Flavobacteriia</taxon>
        <taxon>Flavobacteriales</taxon>
        <taxon>Flavobacteriaceae</taxon>
        <taxon>Wenyingzhuangia</taxon>
    </lineage>
</organism>
<dbReference type="OrthoDB" id="751203at2"/>
<sequence length="269" mass="30390">MKKSISILGCGWLGLPLAKAMVKDGFTVKGSTTTTDKCETLLMLNIQPYVLSIDEEIDGNLDHFLQSEILFINVPFRKQKPFLNSYKTLVKAIEKSPIKHVVFISSTAVYADVDGEVTEEENFKVNPAKKDLLLFEDLFKNNKNFNTTIIRFAGLIGGTRNPGNFFKEDKVVQNALTPINLIHLEDCIGIVKTIIHQKKWNTTYNAAATSHPTKANYYTLATKQMGKKPATFIEELTSFKIISNQKLIDELNYTFIYPDLIEALKVFKN</sequence>
<evidence type="ECO:0000313" key="2">
    <source>
        <dbReference type="Proteomes" id="UP000092967"/>
    </source>
</evidence>
<dbReference type="KEGG" id="wfu:AXE80_13640"/>
<keyword evidence="2" id="KW-1185">Reference proteome</keyword>
<dbReference type="PANTHER" id="PTHR48079">
    <property type="entry name" value="PROTEIN YEEZ"/>
    <property type="match status" value="1"/>
</dbReference>
<dbReference type="STRING" id="1790137.AXE80_13640"/>
<dbReference type="PANTHER" id="PTHR48079:SF6">
    <property type="entry name" value="NAD(P)-BINDING DOMAIN-CONTAINING PROTEIN-RELATED"/>
    <property type="match status" value="1"/>
</dbReference>
<accession>A0A1B1Y912</accession>
<dbReference type="EMBL" id="CP014224">
    <property type="protein sequence ID" value="ANW97270.1"/>
    <property type="molecule type" value="Genomic_DNA"/>
</dbReference>
<evidence type="ECO:0000313" key="1">
    <source>
        <dbReference type="EMBL" id="ANW97270.1"/>
    </source>
</evidence>
<reference evidence="1 2" key="1">
    <citation type="submission" date="2016-02" db="EMBL/GenBank/DDBJ databases">
        <authorList>
            <person name="Wen L."/>
            <person name="He K."/>
            <person name="Yang H."/>
        </authorList>
    </citation>
    <scope>NUCLEOTIDE SEQUENCE [LARGE SCALE GENOMIC DNA]</scope>
    <source>
        <strain evidence="1 2">CZ1127</strain>
    </source>
</reference>
<dbReference type="GO" id="GO:0005737">
    <property type="term" value="C:cytoplasm"/>
    <property type="evidence" value="ECO:0007669"/>
    <property type="project" value="TreeGrafter"/>
</dbReference>
<name>A0A1B1Y912_9FLAO</name>
<dbReference type="RefSeq" id="WP_068828320.1">
    <property type="nucleotide sequence ID" value="NZ_CP014224.1"/>
</dbReference>
<dbReference type="GO" id="GO:0004029">
    <property type="term" value="F:aldehyde dehydrogenase (NAD+) activity"/>
    <property type="evidence" value="ECO:0007669"/>
    <property type="project" value="TreeGrafter"/>
</dbReference>
<dbReference type="Gene3D" id="3.40.50.720">
    <property type="entry name" value="NAD(P)-binding Rossmann-like Domain"/>
    <property type="match status" value="1"/>
</dbReference>
<dbReference type="AlphaFoldDB" id="A0A1B1Y912"/>
<dbReference type="Proteomes" id="UP000092967">
    <property type="component" value="Chromosome"/>
</dbReference>
<dbReference type="SUPFAM" id="SSF51735">
    <property type="entry name" value="NAD(P)-binding Rossmann-fold domains"/>
    <property type="match status" value="1"/>
</dbReference>
<gene>
    <name evidence="1" type="ORF">AXE80_13640</name>
</gene>
<proteinExistence type="predicted"/>